<feature type="transmembrane region" description="Helical" evidence="1">
    <location>
        <begin position="83"/>
        <end position="103"/>
    </location>
</feature>
<keyword evidence="1" id="KW-0812">Transmembrane</keyword>
<feature type="transmembrane region" description="Helical" evidence="1">
    <location>
        <begin position="26"/>
        <end position="47"/>
    </location>
</feature>
<keyword evidence="3" id="KW-1185">Reference proteome</keyword>
<feature type="transmembrane region" description="Helical" evidence="1">
    <location>
        <begin position="109"/>
        <end position="130"/>
    </location>
</feature>
<evidence type="ECO:0000313" key="3">
    <source>
        <dbReference type="Proteomes" id="UP001500879"/>
    </source>
</evidence>
<name>A0ABP3IU42_9ACTN</name>
<protein>
    <recommendedName>
        <fullName evidence="4">Integral membrane protein</fullName>
    </recommendedName>
</protein>
<reference evidence="3" key="1">
    <citation type="journal article" date="2019" name="Int. J. Syst. Evol. Microbiol.">
        <title>The Global Catalogue of Microorganisms (GCM) 10K type strain sequencing project: providing services to taxonomists for standard genome sequencing and annotation.</title>
        <authorList>
            <consortium name="The Broad Institute Genomics Platform"/>
            <consortium name="The Broad Institute Genome Sequencing Center for Infectious Disease"/>
            <person name="Wu L."/>
            <person name="Ma J."/>
        </authorList>
    </citation>
    <scope>NUCLEOTIDE SEQUENCE [LARGE SCALE GENOMIC DNA]</scope>
    <source>
        <strain evidence="3">JCM 4788</strain>
    </source>
</reference>
<dbReference type="Proteomes" id="UP001500879">
    <property type="component" value="Unassembled WGS sequence"/>
</dbReference>
<comment type="caution">
    <text evidence="2">The sequence shown here is derived from an EMBL/GenBank/DDBJ whole genome shotgun (WGS) entry which is preliminary data.</text>
</comment>
<dbReference type="EMBL" id="BAAABX010000051">
    <property type="protein sequence ID" value="GAA0421569.1"/>
    <property type="molecule type" value="Genomic_DNA"/>
</dbReference>
<proteinExistence type="predicted"/>
<keyword evidence="1" id="KW-0472">Membrane</keyword>
<sequence length="147" mass="15482">MANATDASVIQPDNLIRVDNKLYGRVRALFTTVLVVSVATLGAAAVLGGNSAVWVRGVIVVAISAVLIALAGRAFRGSRSAYLRMRVMSTVAPLAIVVIVALPHDGFPVWMKAEQSFVGLLLAAVAVMTGRKDVRRAYPRTAPGRGV</sequence>
<evidence type="ECO:0000256" key="1">
    <source>
        <dbReference type="SAM" id="Phobius"/>
    </source>
</evidence>
<keyword evidence="1" id="KW-1133">Transmembrane helix</keyword>
<organism evidence="2 3">
    <name type="scientific">Streptomyces luteireticuli</name>
    <dbReference type="NCBI Taxonomy" id="173858"/>
    <lineage>
        <taxon>Bacteria</taxon>
        <taxon>Bacillati</taxon>
        <taxon>Actinomycetota</taxon>
        <taxon>Actinomycetes</taxon>
        <taxon>Kitasatosporales</taxon>
        <taxon>Streptomycetaceae</taxon>
        <taxon>Streptomyces</taxon>
    </lineage>
</organism>
<accession>A0ABP3IU42</accession>
<evidence type="ECO:0000313" key="2">
    <source>
        <dbReference type="EMBL" id="GAA0421569.1"/>
    </source>
</evidence>
<evidence type="ECO:0008006" key="4">
    <source>
        <dbReference type="Google" id="ProtNLM"/>
    </source>
</evidence>
<gene>
    <name evidence="2" type="ORF">GCM10010357_48680</name>
</gene>
<feature type="transmembrane region" description="Helical" evidence="1">
    <location>
        <begin position="53"/>
        <end position="71"/>
    </location>
</feature>